<accession>A0A2Z6RWP4</accession>
<comment type="caution">
    <text evidence="1">The sequence shown here is derived from an EMBL/GenBank/DDBJ whole genome shotgun (WGS) entry which is preliminary data.</text>
</comment>
<organism evidence="1 2">
    <name type="scientific">Rhizophagus clarus</name>
    <dbReference type="NCBI Taxonomy" id="94130"/>
    <lineage>
        <taxon>Eukaryota</taxon>
        <taxon>Fungi</taxon>
        <taxon>Fungi incertae sedis</taxon>
        <taxon>Mucoromycota</taxon>
        <taxon>Glomeromycotina</taxon>
        <taxon>Glomeromycetes</taxon>
        <taxon>Glomerales</taxon>
        <taxon>Glomeraceae</taxon>
        <taxon>Rhizophagus</taxon>
    </lineage>
</organism>
<sequence>MYTLNETPIRWFPEDWSLKERKHRERFCLVWKNCPEFQHTQRLVNRNLQSDFLAKYSIKAYKAIHTPKGERQLIVFFERHTDMLFALRTSFNIDNSEPNQKSQKQTVQGFYQRLQHTSGPIEKVGILILTNQIFEEIREDRGFSRTGPKHVARTDDIFQPFRPIRGRSSSTPHNQIKN</sequence>
<reference evidence="1 2" key="1">
    <citation type="submission" date="2017-11" db="EMBL/GenBank/DDBJ databases">
        <title>The genome of Rhizophagus clarus HR1 reveals common genetic basis of auxotrophy among arbuscular mycorrhizal fungi.</title>
        <authorList>
            <person name="Kobayashi Y."/>
        </authorList>
    </citation>
    <scope>NUCLEOTIDE SEQUENCE [LARGE SCALE GENOMIC DNA]</scope>
    <source>
        <strain evidence="1 2">HR1</strain>
    </source>
</reference>
<name>A0A2Z6RWP4_9GLOM</name>
<evidence type="ECO:0000313" key="1">
    <source>
        <dbReference type="EMBL" id="GBC07366.1"/>
    </source>
</evidence>
<dbReference type="AlphaFoldDB" id="A0A2Z6RWP4"/>
<protein>
    <submittedName>
        <fullName evidence="1">Uncharacterized protein</fullName>
    </submittedName>
</protein>
<evidence type="ECO:0000313" key="2">
    <source>
        <dbReference type="Proteomes" id="UP000247702"/>
    </source>
</evidence>
<dbReference type="Proteomes" id="UP000247702">
    <property type="component" value="Unassembled WGS sequence"/>
</dbReference>
<keyword evidence="2" id="KW-1185">Reference proteome</keyword>
<proteinExistence type="predicted"/>
<dbReference type="EMBL" id="BEXD01004139">
    <property type="protein sequence ID" value="GBC07366.1"/>
    <property type="molecule type" value="Genomic_DNA"/>
</dbReference>
<gene>
    <name evidence="1" type="ORF">RclHR1_07410002</name>
</gene>